<dbReference type="SUPFAM" id="SSF49562">
    <property type="entry name" value="C2 domain (Calcium/lipid-binding domain, CaLB)"/>
    <property type="match status" value="1"/>
</dbReference>
<feature type="region of interest" description="Disordered" evidence="2">
    <location>
        <begin position="251"/>
        <end position="296"/>
    </location>
</feature>
<feature type="region of interest" description="Disordered" evidence="2">
    <location>
        <begin position="725"/>
        <end position="753"/>
    </location>
</feature>
<keyword evidence="5" id="KW-1185">Reference proteome</keyword>
<evidence type="ECO:0000313" key="5">
    <source>
        <dbReference type="Proteomes" id="UP000039865"/>
    </source>
</evidence>
<sequence length="753" mass="86992">MSPYVAIEYDKNHYETRAYHMGGKCPIWDQSFEIPAANLNNPIIIIMKDKQLHESDMIGMIQIDPKSLRSESEAKWYKLQMNNGKQTALLFMDISYIPPVHNQLNQSLNQNGQQSFEDIDNAQDKLTNKINNSILKNNTIVNSKDKKLAQNTIPKVSPKEKQQIAKRIKFQQDIKIQNEEKSFSNLPIKATENSLLPKLSPVSNQKQPQLMSTKIATLSKVSPKQLKMTKSNLNMIVELDLKQENSIVTVHNNKSSEDNSSIRVKSTNESSQITIPEKSKHKRYKSNPHQRPEVQHPIKPSKLDLIQKKIDETNIKTKKKMANADDMPSKDIQHVLNKKDEEIKNQDKMMKNFFSEYERLQRQYQRYSDPNYIARLKQQNVDIDYSIKNLEKEKRTLDTETFKREKKFDKILAQAEEAGGETKNIVATEVDKISLQLQRSQQKLQELQDQYQKALEKREYQKSKKEELLQKVNEMEQIAHEKGISFSNNEDQSTALEDEVNESNMQQQKRFQSKKQMIKFKKLLQKAYERQTVRQELIEMRLKEIAYLENVSNGYKEQTPIIDQSQDRNGSKRLKASDLLGRSSSRKKTGHSNPPNSDVYTSLPALNDSIDNIDHQSILSLPAIANQKGKSPSVLSKFEMLSGRNQIQNQTQLDHNSLNGKKTSYSVISRTGMHSPSNPNIRLQDISENQFEDLNQTQRAKELQKFNQLALKIGKLNEKNYSKSLVNSPKYSTNSSQLRNKQSQQKTAQQKIL</sequence>
<evidence type="ECO:0000313" key="4">
    <source>
        <dbReference type="EMBL" id="CDW81194.1"/>
    </source>
</evidence>
<gene>
    <name evidence="4" type="primary">Contig14418.g15365</name>
    <name evidence="4" type="ORF">STYLEM_10204</name>
</gene>
<feature type="domain" description="C2" evidence="3">
    <location>
        <begin position="1"/>
        <end position="77"/>
    </location>
</feature>
<dbReference type="InParanoid" id="A0A078AG45"/>
<feature type="compositionally biased region" description="Polar residues" evidence="2">
    <location>
        <begin position="251"/>
        <end position="274"/>
    </location>
</feature>
<dbReference type="PROSITE" id="PS50004">
    <property type="entry name" value="C2"/>
    <property type="match status" value="1"/>
</dbReference>
<evidence type="ECO:0000259" key="3">
    <source>
        <dbReference type="PROSITE" id="PS50004"/>
    </source>
</evidence>
<feature type="compositionally biased region" description="Basic residues" evidence="2">
    <location>
        <begin position="279"/>
        <end position="288"/>
    </location>
</feature>
<feature type="coiled-coil region" evidence="1">
    <location>
        <begin position="430"/>
        <end position="471"/>
    </location>
</feature>
<dbReference type="InterPro" id="IPR035892">
    <property type="entry name" value="C2_domain_sf"/>
</dbReference>
<feature type="coiled-coil region" evidence="1">
    <location>
        <begin position="343"/>
        <end position="393"/>
    </location>
</feature>
<name>A0A078AG45_STYLE</name>
<protein>
    <submittedName>
        <fullName evidence="4">C2 domain containing protein</fullName>
    </submittedName>
</protein>
<feature type="compositionally biased region" description="Polar residues" evidence="2">
    <location>
        <begin position="591"/>
        <end position="600"/>
    </location>
</feature>
<reference evidence="4 5" key="1">
    <citation type="submission" date="2014-06" db="EMBL/GenBank/DDBJ databases">
        <authorList>
            <person name="Swart Estienne"/>
        </authorList>
    </citation>
    <scope>NUCLEOTIDE SEQUENCE [LARGE SCALE GENOMIC DNA]</scope>
    <source>
        <strain evidence="4 5">130c</strain>
    </source>
</reference>
<dbReference type="Gene3D" id="2.60.40.150">
    <property type="entry name" value="C2 domain"/>
    <property type="match status" value="1"/>
</dbReference>
<dbReference type="AlphaFoldDB" id="A0A078AG45"/>
<dbReference type="CDD" id="cd00030">
    <property type="entry name" value="C2"/>
    <property type="match status" value="1"/>
</dbReference>
<dbReference type="Proteomes" id="UP000039865">
    <property type="component" value="Unassembled WGS sequence"/>
</dbReference>
<dbReference type="InterPro" id="IPR000008">
    <property type="entry name" value="C2_dom"/>
</dbReference>
<proteinExistence type="predicted"/>
<keyword evidence="1" id="KW-0175">Coiled coil</keyword>
<evidence type="ECO:0000256" key="2">
    <source>
        <dbReference type="SAM" id="MobiDB-lite"/>
    </source>
</evidence>
<feature type="region of interest" description="Disordered" evidence="2">
    <location>
        <begin position="559"/>
        <end position="603"/>
    </location>
</feature>
<dbReference type="EMBL" id="CCKQ01009689">
    <property type="protein sequence ID" value="CDW81194.1"/>
    <property type="molecule type" value="Genomic_DNA"/>
</dbReference>
<evidence type="ECO:0000256" key="1">
    <source>
        <dbReference type="SAM" id="Coils"/>
    </source>
</evidence>
<organism evidence="4 5">
    <name type="scientific">Stylonychia lemnae</name>
    <name type="common">Ciliate</name>
    <dbReference type="NCBI Taxonomy" id="5949"/>
    <lineage>
        <taxon>Eukaryota</taxon>
        <taxon>Sar</taxon>
        <taxon>Alveolata</taxon>
        <taxon>Ciliophora</taxon>
        <taxon>Intramacronucleata</taxon>
        <taxon>Spirotrichea</taxon>
        <taxon>Stichotrichia</taxon>
        <taxon>Sporadotrichida</taxon>
        <taxon>Oxytrichidae</taxon>
        <taxon>Stylonychinae</taxon>
        <taxon>Stylonychia</taxon>
    </lineage>
</organism>
<accession>A0A078AG45</accession>